<dbReference type="InterPro" id="IPR000477">
    <property type="entry name" value="RT_dom"/>
</dbReference>
<keyword evidence="2" id="KW-0695">RNA-directed DNA polymerase</keyword>
<dbReference type="CDD" id="cd00303">
    <property type="entry name" value="retropepsin_like"/>
    <property type="match status" value="1"/>
</dbReference>
<name>A0A2I0B8J4_9ASPA</name>
<dbReference type="SUPFAM" id="SSF56672">
    <property type="entry name" value="DNA/RNA polymerases"/>
    <property type="match status" value="1"/>
</dbReference>
<dbReference type="Pfam" id="PF00078">
    <property type="entry name" value="RVT_1"/>
    <property type="match status" value="1"/>
</dbReference>
<evidence type="ECO:0000313" key="2">
    <source>
        <dbReference type="EMBL" id="PKA64107.1"/>
    </source>
</evidence>
<dbReference type="Gene3D" id="3.10.10.10">
    <property type="entry name" value="HIV Type 1 Reverse Transcriptase, subunit A, domain 1"/>
    <property type="match status" value="1"/>
</dbReference>
<gene>
    <name evidence="2" type="ORF">AXF42_Ash005119</name>
</gene>
<keyword evidence="2" id="KW-0808">Transferase</keyword>
<dbReference type="Gene3D" id="2.40.70.10">
    <property type="entry name" value="Acid Proteases"/>
    <property type="match status" value="1"/>
</dbReference>
<evidence type="ECO:0000259" key="1">
    <source>
        <dbReference type="Pfam" id="PF00078"/>
    </source>
</evidence>
<keyword evidence="2" id="KW-0548">Nucleotidyltransferase</keyword>
<keyword evidence="3" id="KW-1185">Reference proteome</keyword>
<reference evidence="2 3" key="1">
    <citation type="journal article" date="2017" name="Nature">
        <title>The Apostasia genome and the evolution of orchids.</title>
        <authorList>
            <person name="Zhang G.Q."/>
            <person name="Liu K.W."/>
            <person name="Li Z."/>
            <person name="Lohaus R."/>
            <person name="Hsiao Y.Y."/>
            <person name="Niu S.C."/>
            <person name="Wang J.Y."/>
            <person name="Lin Y.C."/>
            <person name="Xu Q."/>
            <person name="Chen L.J."/>
            <person name="Yoshida K."/>
            <person name="Fujiwara S."/>
            <person name="Wang Z.W."/>
            <person name="Zhang Y.Q."/>
            <person name="Mitsuda N."/>
            <person name="Wang M."/>
            <person name="Liu G.H."/>
            <person name="Pecoraro L."/>
            <person name="Huang H.X."/>
            <person name="Xiao X.J."/>
            <person name="Lin M."/>
            <person name="Wu X.Y."/>
            <person name="Wu W.L."/>
            <person name="Chen Y.Y."/>
            <person name="Chang S.B."/>
            <person name="Sakamoto S."/>
            <person name="Ohme-Takagi M."/>
            <person name="Yagi M."/>
            <person name="Zeng S.J."/>
            <person name="Shen C.Y."/>
            <person name="Yeh C.M."/>
            <person name="Luo Y.B."/>
            <person name="Tsai W.C."/>
            <person name="Van de Peer Y."/>
            <person name="Liu Z.J."/>
        </authorList>
    </citation>
    <scope>NUCLEOTIDE SEQUENCE [LARGE SCALE GENOMIC DNA]</scope>
    <source>
        <strain evidence="3">cv. Shenzhen</strain>
        <tissue evidence="2">Stem</tissue>
    </source>
</reference>
<dbReference type="InterPro" id="IPR021109">
    <property type="entry name" value="Peptidase_aspartic_dom_sf"/>
</dbReference>
<evidence type="ECO:0000313" key="3">
    <source>
        <dbReference type="Proteomes" id="UP000236161"/>
    </source>
</evidence>
<dbReference type="GO" id="GO:0003964">
    <property type="term" value="F:RNA-directed DNA polymerase activity"/>
    <property type="evidence" value="ECO:0007669"/>
    <property type="project" value="UniProtKB-KW"/>
</dbReference>
<dbReference type="InterPro" id="IPR043128">
    <property type="entry name" value="Rev_trsase/Diguanyl_cyclase"/>
</dbReference>
<dbReference type="PANTHER" id="PTHR35046">
    <property type="entry name" value="ZINC KNUCKLE (CCHC-TYPE) FAMILY PROTEIN"/>
    <property type="match status" value="1"/>
</dbReference>
<accession>A0A2I0B8J4</accession>
<dbReference type="SUPFAM" id="SSF50630">
    <property type="entry name" value="Acid proteases"/>
    <property type="match status" value="1"/>
</dbReference>
<organism evidence="2 3">
    <name type="scientific">Apostasia shenzhenica</name>
    <dbReference type="NCBI Taxonomy" id="1088818"/>
    <lineage>
        <taxon>Eukaryota</taxon>
        <taxon>Viridiplantae</taxon>
        <taxon>Streptophyta</taxon>
        <taxon>Embryophyta</taxon>
        <taxon>Tracheophyta</taxon>
        <taxon>Spermatophyta</taxon>
        <taxon>Magnoliopsida</taxon>
        <taxon>Liliopsida</taxon>
        <taxon>Asparagales</taxon>
        <taxon>Orchidaceae</taxon>
        <taxon>Apostasioideae</taxon>
        <taxon>Apostasia</taxon>
    </lineage>
</organism>
<dbReference type="EMBL" id="KZ451906">
    <property type="protein sequence ID" value="PKA64107.1"/>
    <property type="molecule type" value="Genomic_DNA"/>
</dbReference>
<feature type="domain" description="Reverse transcriptase" evidence="1">
    <location>
        <begin position="328"/>
        <end position="387"/>
    </location>
</feature>
<protein>
    <submittedName>
        <fullName evidence="2">RNA-directed DNA polymerase like</fullName>
    </submittedName>
</protein>
<dbReference type="OrthoDB" id="779869at2759"/>
<dbReference type="Proteomes" id="UP000236161">
    <property type="component" value="Unassembled WGS sequence"/>
</dbReference>
<sequence length="389" mass="43845">MIEQVPEDAPLFAEGIEPTYVADPAYAEEFEEYEEEVCDHTTDSTPLGVVRCALAQPKESEDWRRTSIFHTYIKINEKICKVLVDSGSCINAISTKTVSYVGLTTIDHPHPYRVAWIDASSIEVKRRCRVPISFNSYQEDIWCDVLPMEVGSVILGRPWLYDLDVTLFGRSNSCAFKYKGDRIVIGPSPPRLTSKRATVAPKKPDKKKKLHLISASEVEKEITSGGFVWAVAIHELQEAPTAEHPPEVIPLLSEFTEMFPDDIPNSLPSMRDIQHAIDLIPGSTLPNLPHYRLNPTEYAELKRQVDLLRKGFIKESLSPCAVLALLTPKKDGSWQMCVDSRAMNKITVKYRFPIPRLDDMLDMMGGATIFSKIDLKSGYHQVRVRPGDE</sequence>
<dbReference type="InterPro" id="IPR043502">
    <property type="entry name" value="DNA/RNA_pol_sf"/>
</dbReference>
<dbReference type="PANTHER" id="PTHR35046:SF9">
    <property type="entry name" value="RNA-DIRECTED DNA POLYMERASE"/>
    <property type="match status" value="1"/>
</dbReference>
<dbReference type="AlphaFoldDB" id="A0A2I0B8J4"/>
<dbReference type="Gene3D" id="3.30.70.270">
    <property type="match status" value="1"/>
</dbReference>
<dbReference type="CDD" id="cd01647">
    <property type="entry name" value="RT_LTR"/>
    <property type="match status" value="1"/>
</dbReference>
<proteinExistence type="predicted"/>